<reference evidence="2 3" key="1">
    <citation type="journal article" date="2018" name="PLoS Genet.">
        <title>Population sequencing reveals clonal diversity and ancestral inbreeding in the grapevine cultivar Chardonnay.</title>
        <authorList>
            <person name="Roach M.J."/>
            <person name="Johnson D.L."/>
            <person name="Bohlmann J."/>
            <person name="van Vuuren H.J."/>
            <person name="Jones S.J."/>
            <person name="Pretorius I.S."/>
            <person name="Schmidt S.A."/>
            <person name="Borneman A.R."/>
        </authorList>
    </citation>
    <scope>NUCLEOTIDE SEQUENCE [LARGE SCALE GENOMIC DNA]</scope>
    <source>
        <strain evidence="3">cv. Chardonnay</strain>
        <tissue evidence="2">Leaf</tissue>
    </source>
</reference>
<gene>
    <name evidence="2" type="ORF">CK203_001036</name>
</gene>
<feature type="domain" description="DUF4283" evidence="1">
    <location>
        <begin position="51"/>
        <end position="136"/>
    </location>
</feature>
<accession>A0A438KKR8</accession>
<name>A0A438KKR8_VITVI</name>
<dbReference type="Pfam" id="PF14111">
    <property type="entry name" value="DUF4283"/>
    <property type="match status" value="1"/>
</dbReference>
<dbReference type="PANTHER" id="PTHR34427">
    <property type="entry name" value="DUF4283 DOMAIN PROTEIN"/>
    <property type="match status" value="1"/>
</dbReference>
<organism evidence="2 3">
    <name type="scientific">Vitis vinifera</name>
    <name type="common">Grape</name>
    <dbReference type="NCBI Taxonomy" id="29760"/>
    <lineage>
        <taxon>Eukaryota</taxon>
        <taxon>Viridiplantae</taxon>
        <taxon>Streptophyta</taxon>
        <taxon>Embryophyta</taxon>
        <taxon>Tracheophyta</taxon>
        <taxon>Spermatophyta</taxon>
        <taxon>Magnoliopsida</taxon>
        <taxon>eudicotyledons</taxon>
        <taxon>Gunneridae</taxon>
        <taxon>Pentapetalae</taxon>
        <taxon>rosids</taxon>
        <taxon>Vitales</taxon>
        <taxon>Vitaceae</taxon>
        <taxon>Viteae</taxon>
        <taxon>Vitis</taxon>
    </lineage>
</organism>
<proteinExistence type="predicted"/>
<comment type="caution">
    <text evidence="2">The sequence shown here is derived from an EMBL/GenBank/DDBJ whole genome shotgun (WGS) entry which is preliminary data.</text>
</comment>
<protein>
    <recommendedName>
        <fullName evidence="1">DUF4283 domain-containing protein</fullName>
    </recommendedName>
</protein>
<evidence type="ECO:0000313" key="2">
    <source>
        <dbReference type="EMBL" id="RVX21804.1"/>
    </source>
</evidence>
<dbReference type="EMBL" id="QGNW01000004">
    <property type="protein sequence ID" value="RVX21804.1"/>
    <property type="molecule type" value="Genomic_DNA"/>
</dbReference>
<evidence type="ECO:0000259" key="1">
    <source>
        <dbReference type="Pfam" id="PF14111"/>
    </source>
</evidence>
<dbReference type="AlphaFoldDB" id="A0A438KKR8"/>
<dbReference type="Proteomes" id="UP000288805">
    <property type="component" value="Unassembled WGS sequence"/>
</dbReference>
<sequence length="609" mass="66980">MHHMVQILVWCTLKSKSYKFSHFADALRKDMGVVRDAVWIQLEENEVCGREEQLRQCLVGWFGEGSVSSPEFSSLNNFVKNLWSMPGGVKISAFKGALLLFEFEDTYEAKRVLARGSRRFKKNFLHLVRWTPEVDCLLKRGMFKDVWVRVLGLPLHMWSQEVFKKIGNCCGSFITVDENTAHLSNLQWARILVKSLGRALPGALQVVVGSSSFSFQLWWKVPPCFWLVVPRRCSSEHGEMEVRADGVGGSGTSTGVGKEVQPLPSVDMDAPCPYTKEKTGEAAAVEKAAEGGDFLSGIERGTTGKGMTCLEETGFKSFSGGLGFESQLLGSQGLGEASGPKDMGLARLESGCRVGDFLSMGRPQVSLSFKKEVASREVCPCKDLARGPVGLLGFFLSHEAEVPVQEGGDEAAAKRQEWSKVGMWLRGIYVPRAHVGAFWCWSIVKTLVAAVRSQGCRVGLLTPEIQPFKMMLHDGTLLELSGEGERVFRSGVGVALEKEIGFLLRKLDSKKMHGVKHSVYHKGKGEGCWELTEGIIGGLCKFLSPKGVSPVSPPSLILGKCLTKMEKIKMISMNSKGDPIESQFFCLGSRMEKDIDVGSTQKKGMEDVE</sequence>
<dbReference type="InterPro" id="IPR025558">
    <property type="entry name" value="DUF4283"/>
</dbReference>
<evidence type="ECO:0000313" key="3">
    <source>
        <dbReference type="Proteomes" id="UP000288805"/>
    </source>
</evidence>
<dbReference type="PANTHER" id="PTHR34427:SF5">
    <property type="entry name" value="DUF4283 DOMAIN-CONTAINING PROTEIN"/>
    <property type="match status" value="1"/>
</dbReference>